<name>M3XR48_MUSPF</name>
<feature type="region of interest" description="Disordered" evidence="1">
    <location>
        <begin position="1"/>
        <end position="114"/>
    </location>
</feature>
<feature type="compositionally biased region" description="Basic and acidic residues" evidence="1">
    <location>
        <begin position="1"/>
        <end position="33"/>
    </location>
</feature>
<dbReference type="HOGENOM" id="CLU_1071746_0_0_1"/>
<accession>M3XR48</accession>
<dbReference type="InParanoid" id="M3XR48"/>
<dbReference type="EMBL" id="AEYP01069599">
    <property type="status" value="NOT_ANNOTATED_CDS"/>
    <property type="molecule type" value="Genomic_DNA"/>
</dbReference>
<organism evidence="2">
    <name type="scientific">Mustela putorius furo</name>
    <name type="common">European domestic ferret</name>
    <name type="synonym">Mustela furo</name>
    <dbReference type="NCBI Taxonomy" id="9669"/>
    <lineage>
        <taxon>Eukaryota</taxon>
        <taxon>Metazoa</taxon>
        <taxon>Chordata</taxon>
        <taxon>Craniata</taxon>
        <taxon>Vertebrata</taxon>
        <taxon>Euteleostomi</taxon>
        <taxon>Mammalia</taxon>
        <taxon>Eutheria</taxon>
        <taxon>Laurasiatheria</taxon>
        <taxon>Carnivora</taxon>
        <taxon>Caniformia</taxon>
        <taxon>Musteloidea</taxon>
        <taxon>Mustelidae</taxon>
        <taxon>Mustelinae</taxon>
        <taxon>Mustela</taxon>
    </lineage>
</organism>
<dbReference type="Ensembl" id="ENSMPUT00000001581.1">
    <property type="protein sequence ID" value="ENSMPUP00000001548.1"/>
    <property type="gene ID" value="ENSMPUG00000001564.1"/>
</dbReference>
<proteinExistence type="predicted"/>
<reference evidence="2" key="1">
    <citation type="submission" date="2024-06" db="UniProtKB">
        <authorList>
            <consortium name="Ensembl"/>
        </authorList>
    </citation>
    <scope>IDENTIFICATION</scope>
</reference>
<protein>
    <submittedName>
        <fullName evidence="2">Uncharacterized protein</fullName>
    </submittedName>
</protein>
<dbReference type="AlphaFoldDB" id="M3XR48"/>
<dbReference type="EMBL" id="AEYP01069598">
    <property type="status" value="NOT_ANNOTATED_CDS"/>
    <property type="molecule type" value="Genomic_DNA"/>
</dbReference>
<evidence type="ECO:0000313" key="2">
    <source>
        <dbReference type="Ensembl" id="ENSMPUP00000001548.1"/>
    </source>
</evidence>
<sequence length="260" mass="26885">PWGPSEHRTNPGDHPHRTNPGDHPHRSNRADHPHRTHPGAHPSTGLTLGPGAQGPGSAQGVGAAPRGASFHPEPVPGARGPGDCPERPQPTGLGSLPPLSAPLPSPSSSCSPSRLFSARLSSPLPSLPSLPGSPLPCSLSRFSLPLPSALPCSLPPLPPPLTLLLLPPSVETQCPALSPLLGPQAPLHSPGPHTDPIKWGSGLPSSGGLDSDLTWAACGPDPPSLWPQLPALPQGHLEHTDEVELRVHMGWLLPPTPLWT</sequence>
<evidence type="ECO:0000256" key="1">
    <source>
        <dbReference type="SAM" id="MobiDB-lite"/>
    </source>
</evidence>